<proteinExistence type="predicted"/>
<keyword evidence="2" id="KW-1185">Reference proteome</keyword>
<dbReference type="EMBL" id="CADIKH010000052">
    <property type="protein sequence ID" value="CAB3771602.1"/>
    <property type="molecule type" value="Genomic_DNA"/>
</dbReference>
<reference evidence="1 2" key="1">
    <citation type="submission" date="2020-04" db="EMBL/GenBank/DDBJ databases">
        <authorList>
            <person name="De Canck E."/>
        </authorList>
    </citation>
    <scope>NUCLEOTIDE SEQUENCE [LARGE SCALE GENOMIC DNA]</scope>
    <source>
        <strain evidence="1 2">LMG 29542</strain>
    </source>
</reference>
<name>A0A6J5F1Z3_9BURK</name>
<organism evidence="1 2">
    <name type="scientific">Paraburkholderia humisilvae</name>
    <dbReference type="NCBI Taxonomy" id="627669"/>
    <lineage>
        <taxon>Bacteria</taxon>
        <taxon>Pseudomonadati</taxon>
        <taxon>Pseudomonadota</taxon>
        <taxon>Betaproteobacteria</taxon>
        <taxon>Burkholderiales</taxon>
        <taxon>Burkholderiaceae</taxon>
        <taxon>Paraburkholderia</taxon>
    </lineage>
</organism>
<protein>
    <submittedName>
        <fullName evidence="1">Uncharacterized protein</fullName>
    </submittedName>
</protein>
<sequence length="294" mass="33419">MAGNDDTNVAGVFRSYMTPAAYTQRAQADRTVCDLHVPPAADSIIGHCEYYYRPLGCAYSETVDKVSTSSAWQTVKAFATSWDPWTDEELVHRLLYRREQLIPPNCTDSDWSRHSNFMMRHVGCGHRPPSYYISYGYYYCSHYGAELFPKLSLAGQAWLRSARWWLQKNMEKGLAQNMQGQQISMSGHLPDSARFSMGVPQYQLELDEQMFKDFAFNTHPLAYLDGGIARLPPTDLARIMMQPRMQEWGSRDTAEQVAQTVWGATKAWVGDGTDAVSSGTDTLVNEVLYFLMRK</sequence>
<evidence type="ECO:0000313" key="2">
    <source>
        <dbReference type="Proteomes" id="UP000494363"/>
    </source>
</evidence>
<dbReference type="AlphaFoldDB" id="A0A6J5F1Z3"/>
<evidence type="ECO:0000313" key="1">
    <source>
        <dbReference type="EMBL" id="CAB3771602.1"/>
    </source>
</evidence>
<accession>A0A6J5F1Z3</accession>
<gene>
    <name evidence="1" type="ORF">LMG29542_06656</name>
</gene>
<dbReference type="Proteomes" id="UP000494363">
    <property type="component" value="Unassembled WGS sequence"/>
</dbReference>